<dbReference type="Gene3D" id="3.30.365.10">
    <property type="entry name" value="Aldehyde oxidase/xanthine dehydrogenase, molybdopterin binding domain"/>
    <property type="match status" value="4"/>
</dbReference>
<protein>
    <submittedName>
        <fullName evidence="4">Unannotated protein</fullName>
    </submittedName>
</protein>
<dbReference type="PANTHER" id="PTHR11908">
    <property type="entry name" value="XANTHINE DEHYDROGENASE"/>
    <property type="match status" value="1"/>
</dbReference>
<evidence type="ECO:0000259" key="3">
    <source>
        <dbReference type="SMART" id="SM01008"/>
    </source>
</evidence>
<dbReference type="Pfam" id="PF01315">
    <property type="entry name" value="Ald_Xan_dh_C"/>
    <property type="match status" value="1"/>
</dbReference>
<dbReference type="GO" id="GO:0005506">
    <property type="term" value="F:iron ion binding"/>
    <property type="evidence" value="ECO:0007669"/>
    <property type="project" value="InterPro"/>
</dbReference>
<dbReference type="InterPro" id="IPR000674">
    <property type="entry name" value="Ald_Oxase/Xan_DH_a/b"/>
</dbReference>
<dbReference type="GO" id="GO:0016491">
    <property type="term" value="F:oxidoreductase activity"/>
    <property type="evidence" value="ECO:0007669"/>
    <property type="project" value="UniProtKB-KW"/>
</dbReference>
<dbReference type="SMART" id="SM01008">
    <property type="entry name" value="Ald_Xan_dh_C"/>
    <property type="match status" value="1"/>
</dbReference>
<dbReference type="EMBL" id="CAEZYR010000102">
    <property type="protein sequence ID" value="CAB4759917.1"/>
    <property type="molecule type" value="Genomic_DNA"/>
</dbReference>
<keyword evidence="1" id="KW-0500">Molybdenum</keyword>
<feature type="domain" description="Aldehyde oxidase/xanthine dehydrogenase a/b hammerhead" evidence="3">
    <location>
        <begin position="9"/>
        <end position="119"/>
    </location>
</feature>
<accession>A0A6J6UN65</accession>
<evidence type="ECO:0000256" key="1">
    <source>
        <dbReference type="ARBA" id="ARBA00022505"/>
    </source>
</evidence>
<dbReference type="Pfam" id="PF02738">
    <property type="entry name" value="MoCoBD_1"/>
    <property type="match status" value="1"/>
</dbReference>
<dbReference type="InterPro" id="IPR037165">
    <property type="entry name" value="AldOxase/xan_DH_Mopterin-bd_sf"/>
</dbReference>
<dbReference type="InterPro" id="IPR036856">
    <property type="entry name" value="Ald_Oxase/Xan_DH_a/b_sf"/>
</dbReference>
<organism evidence="4">
    <name type="scientific">freshwater metagenome</name>
    <dbReference type="NCBI Taxonomy" id="449393"/>
    <lineage>
        <taxon>unclassified sequences</taxon>
        <taxon>metagenomes</taxon>
        <taxon>ecological metagenomes</taxon>
    </lineage>
</organism>
<dbReference type="Pfam" id="PF20256">
    <property type="entry name" value="MoCoBD_2"/>
    <property type="match status" value="1"/>
</dbReference>
<dbReference type="SUPFAM" id="SSF54665">
    <property type="entry name" value="CO dehydrogenase molybdoprotein N-domain-like"/>
    <property type="match status" value="1"/>
</dbReference>
<evidence type="ECO:0000313" key="4">
    <source>
        <dbReference type="EMBL" id="CAB4759917.1"/>
    </source>
</evidence>
<dbReference type="Gene3D" id="3.90.1170.50">
    <property type="entry name" value="Aldehyde oxidase/xanthine dehydrogenase, a/b hammerhead"/>
    <property type="match status" value="1"/>
</dbReference>
<proteinExistence type="predicted"/>
<name>A0A6J6UN65_9ZZZZ</name>
<sequence>MDDPALLVRGASPYVADLSEPDLLHAAFVRSPFAHARILTIDSVEATLQPGVAAVLTAADLALVPVPGFDAFAAGFARAPLAESVVRFAGEPVAIVLASSAAAAVDAASLVDVRYEPMPHVLDPLAALKADAPLLFPALGSNQAFATHLGGSPADALEGADVIIHTRHVIPRVAPVPMEPNGILIVPRGGAITVWASTQGVHTLRDALAATLGLASIDVRVISPAVGGAFGAKYHVHTDLLVVAAAAIHVGRATRWIETRTEHLHGASHGRGQQQDISMGFRNDGTIVGLAATLTADGGAYPGLGAIMPNATAAMACGPYRLRRIAVDARGAVTNTSPTIAYRGAGRPEATAMLEFTIDRAAHRLGIDPIELRLRNVLRPDELPYTTATGVEIDSGDYPAVLALARERIGYDDVRAAQERDRYRPLHERRLITGVGVGLYLDITPFRLVTEFASVTVRPGHDTTGMPEIELRAGTLSHGQNHRATYGAIAERVLHIPRERCRLEDRDTSLVPRGIGSASARSVQIAGSAIHEAAIVVRDRACQVAADLLEARVDDIELTTNGFNVRGAPSSTIAWADVLRATGPIAHEHDWTQSGSTIPFGVHAATVTLDRETGALELMRFVAVDDCGVVVDGTLVDGQQQGGAAQGIATMLYEQIVYDENGNLRTSNFGDYLVPAASDLPRIETARTEVPTPRNPIGAKGIGQSGAIGSPPAIHNAVLDAFAQLGAIPEQLDPPFTPERMWNLLRNGGVAW</sequence>
<dbReference type="PANTHER" id="PTHR11908:SF132">
    <property type="entry name" value="ALDEHYDE OXIDASE 1-RELATED"/>
    <property type="match status" value="1"/>
</dbReference>
<reference evidence="4" key="1">
    <citation type="submission" date="2020-05" db="EMBL/GenBank/DDBJ databases">
        <authorList>
            <person name="Chiriac C."/>
            <person name="Salcher M."/>
            <person name="Ghai R."/>
            <person name="Kavagutti S V."/>
        </authorList>
    </citation>
    <scope>NUCLEOTIDE SEQUENCE</scope>
</reference>
<dbReference type="SUPFAM" id="SSF56003">
    <property type="entry name" value="Molybdenum cofactor-binding domain"/>
    <property type="match status" value="1"/>
</dbReference>
<dbReference type="InterPro" id="IPR016208">
    <property type="entry name" value="Ald_Oxase/xanthine_DH-like"/>
</dbReference>
<dbReference type="InterPro" id="IPR008274">
    <property type="entry name" value="AldOxase/xan_DH_MoCoBD1"/>
</dbReference>
<evidence type="ECO:0000256" key="2">
    <source>
        <dbReference type="ARBA" id="ARBA00023002"/>
    </source>
</evidence>
<dbReference type="AlphaFoldDB" id="A0A6J6UN65"/>
<gene>
    <name evidence="4" type="ORF">UFOPK2754_02335</name>
</gene>
<keyword evidence="2" id="KW-0560">Oxidoreductase</keyword>
<dbReference type="InterPro" id="IPR046867">
    <property type="entry name" value="AldOxase/xan_DH_MoCoBD2"/>
</dbReference>